<evidence type="ECO:0000313" key="8">
    <source>
        <dbReference type="Proteomes" id="UP000276103"/>
    </source>
</evidence>
<feature type="transmembrane region" description="Helical" evidence="6">
    <location>
        <begin position="47"/>
        <end position="63"/>
    </location>
</feature>
<dbReference type="PANTHER" id="PTHR43461:SF1">
    <property type="entry name" value="TRANSMEMBRANE PROTEIN 256"/>
    <property type="match status" value="1"/>
</dbReference>
<dbReference type="Proteomes" id="UP000276103">
    <property type="component" value="Unassembled WGS sequence"/>
</dbReference>
<organism evidence="7 8">
    <name type="scientific">Trichormus variabilis SAG 1403-4b</name>
    <dbReference type="NCBI Taxonomy" id="447716"/>
    <lineage>
        <taxon>Bacteria</taxon>
        <taxon>Bacillati</taxon>
        <taxon>Cyanobacteriota</taxon>
        <taxon>Cyanophyceae</taxon>
        <taxon>Nostocales</taxon>
        <taxon>Nostocaceae</taxon>
        <taxon>Trichormus</taxon>
    </lineage>
</organism>
<dbReference type="RefSeq" id="WP_127052170.1">
    <property type="nucleotide sequence ID" value="NZ_RSCM01000001.1"/>
</dbReference>
<keyword evidence="4 6" id="KW-1133">Transmembrane helix</keyword>
<protein>
    <recommendedName>
        <fullName evidence="9">DUF423 domain-containing protein</fullName>
    </recommendedName>
</protein>
<comment type="similarity">
    <text evidence="2">Belongs to the UPF0382 family.</text>
</comment>
<dbReference type="OrthoDB" id="9802121at2"/>
<keyword evidence="5 6" id="KW-0472">Membrane</keyword>
<evidence type="ECO:0000313" key="7">
    <source>
        <dbReference type="EMBL" id="RUT00037.1"/>
    </source>
</evidence>
<evidence type="ECO:0000256" key="6">
    <source>
        <dbReference type="SAM" id="Phobius"/>
    </source>
</evidence>
<evidence type="ECO:0000256" key="4">
    <source>
        <dbReference type="ARBA" id="ARBA00022989"/>
    </source>
</evidence>
<dbReference type="PANTHER" id="PTHR43461">
    <property type="entry name" value="TRANSMEMBRANE PROTEIN 256"/>
    <property type="match status" value="1"/>
</dbReference>
<reference evidence="7 8" key="1">
    <citation type="journal article" date="2019" name="Genome Biol. Evol.">
        <title>Day and night: Metabolic profiles and evolutionary relationships of six axenic non-marine cyanobacteria.</title>
        <authorList>
            <person name="Will S.E."/>
            <person name="Henke P."/>
            <person name="Boedeker C."/>
            <person name="Huang S."/>
            <person name="Brinkmann H."/>
            <person name="Rohde M."/>
            <person name="Jarek M."/>
            <person name="Friedl T."/>
            <person name="Seufert S."/>
            <person name="Schumacher M."/>
            <person name="Overmann J."/>
            <person name="Neumann-Schaal M."/>
            <person name="Petersen J."/>
        </authorList>
    </citation>
    <scope>NUCLEOTIDE SEQUENCE [LARGE SCALE GENOMIC DNA]</scope>
    <source>
        <strain evidence="7 8">SAG 1403-4b</strain>
    </source>
</reference>
<sequence length="126" mass="13098">MTQIFLTVAAIFGGLSVAGGAFGAHALREKISERSLEIFDTGARYQMYHALALLLVAILMSRLESPPATLVVSGWLFIVGVVIFSGSLYAISLTGIKSLGAIAPLGGIALMTGWGALAITAANIKF</sequence>
<accession>A0A3S1C4H1</accession>
<comment type="caution">
    <text evidence="7">The sequence shown here is derived from an EMBL/GenBank/DDBJ whole genome shotgun (WGS) entry which is preliminary data.</text>
</comment>
<evidence type="ECO:0000256" key="2">
    <source>
        <dbReference type="ARBA" id="ARBA00009694"/>
    </source>
</evidence>
<keyword evidence="3 6" id="KW-0812">Transmembrane</keyword>
<dbReference type="EMBL" id="RSCM01000001">
    <property type="protein sequence ID" value="RUT00037.1"/>
    <property type="molecule type" value="Genomic_DNA"/>
</dbReference>
<evidence type="ECO:0000256" key="5">
    <source>
        <dbReference type="ARBA" id="ARBA00023136"/>
    </source>
</evidence>
<evidence type="ECO:0000256" key="3">
    <source>
        <dbReference type="ARBA" id="ARBA00022692"/>
    </source>
</evidence>
<dbReference type="Pfam" id="PF04241">
    <property type="entry name" value="DUF423"/>
    <property type="match status" value="1"/>
</dbReference>
<gene>
    <name evidence="7" type="ORF">DSM107003_06200</name>
</gene>
<feature type="transmembrane region" description="Helical" evidence="6">
    <location>
        <begin position="102"/>
        <end position="124"/>
    </location>
</feature>
<dbReference type="GO" id="GO:0005886">
    <property type="term" value="C:plasma membrane"/>
    <property type="evidence" value="ECO:0007669"/>
    <property type="project" value="TreeGrafter"/>
</dbReference>
<feature type="transmembrane region" description="Helical" evidence="6">
    <location>
        <begin position="75"/>
        <end position="96"/>
    </location>
</feature>
<name>A0A3S1C4H1_ANAVA</name>
<comment type="subcellular location">
    <subcellularLocation>
        <location evidence="1">Membrane</location>
        <topology evidence="1">Multi-pass membrane protein</topology>
    </subcellularLocation>
</comment>
<dbReference type="InterPro" id="IPR006696">
    <property type="entry name" value="DUF423"/>
</dbReference>
<evidence type="ECO:0008006" key="9">
    <source>
        <dbReference type="Google" id="ProtNLM"/>
    </source>
</evidence>
<dbReference type="AlphaFoldDB" id="A0A3S1C4H1"/>
<proteinExistence type="inferred from homology"/>
<evidence type="ECO:0000256" key="1">
    <source>
        <dbReference type="ARBA" id="ARBA00004141"/>
    </source>
</evidence>
<keyword evidence="8" id="KW-1185">Reference proteome</keyword>